<evidence type="ECO:0000313" key="1">
    <source>
        <dbReference type="EMBL" id="TGZ50318.1"/>
    </source>
</evidence>
<evidence type="ECO:0000313" key="2">
    <source>
        <dbReference type="Proteomes" id="UP000310200"/>
    </source>
</evidence>
<dbReference type="EMBL" id="QBLH01001993">
    <property type="protein sequence ID" value="TGZ50318.1"/>
    <property type="molecule type" value="Genomic_DNA"/>
</dbReference>
<dbReference type="Proteomes" id="UP000310200">
    <property type="component" value="Unassembled WGS sequence"/>
</dbReference>
<gene>
    <name evidence="1" type="ORF">DBV15_06579</name>
</gene>
<keyword evidence="1" id="KW-0808">Transferase</keyword>
<keyword evidence="1" id="KW-0418">Kinase</keyword>
<reference evidence="1 2" key="1">
    <citation type="journal article" date="2019" name="Philos. Trans. R. Soc. Lond., B, Biol. Sci.">
        <title>Ant behaviour and brain gene expression of defending hosts depend on the ecological success of the intruding social parasite.</title>
        <authorList>
            <person name="Kaur R."/>
            <person name="Stoldt M."/>
            <person name="Jongepier E."/>
            <person name="Feldmeyer B."/>
            <person name="Menzel F."/>
            <person name="Bornberg-Bauer E."/>
            <person name="Foitzik S."/>
        </authorList>
    </citation>
    <scope>NUCLEOTIDE SEQUENCE [LARGE SCALE GENOMIC DNA]</scope>
    <source>
        <tissue evidence="1">Whole body</tissue>
    </source>
</reference>
<organism evidence="1 2">
    <name type="scientific">Temnothorax longispinosus</name>
    <dbReference type="NCBI Taxonomy" id="300112"/>
    <lineage>
        <taxon>Eukaryota</taxon>
        <taxon>Metazoa</taxon>
        <taxon>Ecdysozoa</taxon>
        <taxon>Arthropoda</taxon>
        <taxon>Hexapoda</taxon>
        <taxon>Insecta</taxon>
        <taxon>Pterygota</taxon>
        <taxon>Neoptera</taxon>
        <taxon>Endopterygota</taxon>
        <taxon>Hymenoptera</taxon>
        <taxon>Apocrita</taxon>
        <taxon>Aculeata</taxon>
        <taxon>Formicoidea</taxon>
        <taxon>Formicidae</taxon>
        <taxon>Myrmicinae</taxon>
        <taxon>Temnothorax</taxon>
    </lineage>
</organism>
<sequence length="169" mass="19373">MSSSSGLDMPNVDEAKKVVRNRTLPRQRSFQTQEINDGLTTRLSEIEVTSIFRNPNIYLPRNNDKNVPSDEVDTIQRVVDTIIDHSASGNSNCKNVHKTNQDQASDCSRKLMSPTNPFIFATLNLHASPHRLPRKRIRALNRECFVDNQHDDQQLNQYKVLNEIGKVRF</sequence>
<dbReference type="AlphaFoldDB" id="A0A4S2KQY8"/>
<name>A0A4S2KQY8_9HYME</name>
<protein>
    <submittedName>
        <fullName evidence="1">Calcium/calmodulin-dependent protein kinase kinase 2</fullName>
    </submittedName>
</protein>
<keyword evidence="2" id="KW-1185">Reference proteome</keyword>
<comment type="caution">
    <text evidence="1">The sequence shown here is derived from an EMBL/GenBank/DDBJ whole genome shotgun (WGS) entry which is preliminary data.</text>
</comment>
<dbReference type="GO" id="GO:0016301">
    <property type="term" value="F:kinase activity"/>
    <property type="evidence" value="ECO:0007669"/>
    <property type="project" value="UniProtKB-KW"/>
</dbReference>
<proteinExistence type="predicted"/>
<accession>A0A4S2KQY8</accession>